<dbReference type="PROSITE" id="PS00411">
    <property type="entry name" value="KINESIN_MOTOR_1"/>
    <property type="match status" value="1"/>
</dbReference>
<dbReference type="InterPro" id="IPR008984">
    <property type="entry name" value="SMAD_FHA_dom_sf"/>
</dbReference>
<dbReference type="SMART" id="SM00129">
    <property type="entry name" value="KISc"/>
    <property type="match status" value="1"/>
</dbReference>
<evidence type="ECO:0000256" key="5">
    <source>
        <dbReference type="ARBA" id="ARBA00023054"/>
    </source>
</evidence>
<feature type="compositionally biased region" description="Basic residues" evidence="9">
    <location>
        <begin position="763"/>
        <end position="778"/>
    </location>
</feature>
<reference evidence="11" key="1">
    <citation type="submission" date="2023-10" db="EMBL/GenBank/DDBJ databases">
        <authorList>
            <person name="Chen Y."/>
            <person name="Shah S."/>
            <person name="Dougan E. K."/>
            <person name="Thang M."/>
            <person name="Chan C."/>
        </authorList>
    </citation>
    <scope>NUCLEOTIDE SEQUENCE [LARGE SCALE GENOMIC DNA]</scope>
</reference>
<feature type="compositionally biased region" description="Low complexity" evidence="9">
    <location>
        <begin position="829"/>
        <end position="839"/>
    </location>
</feature>
<evidence type="ECO:0000259" key="10">
    <source>
        <dbReference type="PROSITE" id="PS50067"/>
    </source>
</evidence>
<accession>A0ABN9T8F6</accession>
<comment type="caution">
    <text evidence="11">The sequence shown here is derived from an EMBL/GenBank/DDBJ whole genome shotgun (WGS) entry which is preliminary data.</text>
</comment>
<keyword evidence="12" id="KW-1185">Reference proteome</keyword>
<evidence type="ECO:0000256" key="4">
    <source>
        <dbReference type="ARBA" id="ARBA00022840"/>
    </source>
</evidence>
<dbReference type="PROSITE" id="PS50067">
    <property type="entry name" value="KINESIN_MOTOR_2"/>
    <property type="match status" value="1"/>
</dbReference>
<protein>
    <recommendedName>
        <fullName evidence="7">Kinesin-like protein</fullName>
    </recommendedName>
</protein>
<evidence type="ECO:0000313" key="11">
    <source>
        <dbReference type="EMBL" id="CAK0841374.1"/>
    </source>
</evidence>
<dbReference type="CDD" id="cd00106">
    <property type="entry name" value="KISc"/>
    <property type="match status" value="1"/>
</dbReference>
<dbReference type="InterPro" id="IPR019821">
    <property type="entry name" value="Kinesin_motor_CS"/>
</dbReference>
<feature type="compositionally biased region" description="Low complexity" evidence="9">
    <location>
        <begin position="505"/>
        <end position="520"/>
    </location>
</feature>
<dbReference type="InterPro" id="IPR027417">
    <property type="entry name" value="P-loop_NTPase"/>
</dbReference>
<dbReference type="SUPFAM" id="SSF49879">
    <property type="entry name" value="SMAD/FHA domain"/>
    <property type="match status" value="1"/>
</dbReference>
<dbReference type="PRINTS" id="PR00380">
    <property type="entry name" value="KINESINHEAVY"/>
</dbReference>
<sequence length="855" mass="92434">DGPAGAAAPPLECTAQAVRVCGHGAGLDGSPGHAEGKAFGYDHVFDSQATQEEVFEAVGARLLANALDAYNGCIFAYGQTGSGKSHSVVGSVHSEAEQGLLPRACARLFQMLAARRQGQPGLQANVLASYLEIYNERLLRSPILSGGRDERGELQVRLHPGLGAVVPGLSECPVEGGGDALALLDFGAKRRATAATQMNATSSRSHAVFTVQVHMVLPGSDGAGETESWAKVHFVDLAGSERQKKTGARGDRLKEGISINKSLTTLGRVISDLTRPGGRSLPPFRDSKLTLLLKDALMGNSLTALLACVSPSRDSLDETVSTLEFASRCKLVQTQATRNEQSKQDVIARLSCEKGQLEEQLRRERADSELLCARLREELERAGQRHAAEERALEERRAAQARLEELELQHRDLRRASEEQLSAAREQRLAAEHSCRQTWVTSGRSTRSRRLAQLGVGAAVAVVEVARLADEQRIRGRIEEPAGWFSIEDTADCFRWAVRGGGGAAAAAASTEGSESAEPGGPEEPPRGGDRGEEELRERLEREREAQLARERELLSQIGALRGVQESFALDQAQLDAKRDAQRRQREQELAELGMHAVGIEAEDLPLAPRLVNLHPDPALGGCLVYYLPLGETCIGSERRRCRVTLTGLDSWRVCAIANEANEALTVRPLGGGLVRVNGLAVDASAGQRLCHGDRLAVGRAYMRGPRSRGRGAPRRTPPRAPRRATSSAPWRRSRRVPRWTRSGRGACRGRCSWRGRTSGRRRRGACLRRRGRRRRPARPPTACCGRCPPAGPTAWSGSTCRSCSTLTGCQRCASLPAARVRRAPPTPSAGAAPVPASGRSRRSGVTGCRRCWRP</sequence>
<evidence type="ECO:0000256" key="9">
    <source>
        <dbReference type="SAM" id="MobiDB-lite"/>
    </source>
</evidence>
<keyword evidence="3 6" id="KW-0547">Nucleotide-binding</keyword>
<dbReference type="Gene3D" id="2.60.200.20">
    <property type="match status" value="1"/>
</dbReference>
<dbReference type="Gene3D" id="3.40.850.10">
    <property type="entry name" value="Kinesin motor domain"/>
    <property type="match status" value="1"/>
</dbReference>
<feature type="non-terminal residue" evidence="11">
    <location>
        <position position="1"/>
    </location>
</feature>
<evidence type="ECO:0000256" key="3">
    <source>
        <dbReference type="ARBA" id="ARBA00022741"/>
    </source>
</evidence>
<evidence type="ECO:0000256" key="2">
    <source>
        <dbReference type="ARBA" id="ARBA00022490"/>
    </source>
</evidence>
<feature type="binding site" evidence="6">
    <location>
        <begin position="78"/>
        <end position="85"/>
    </location>
    <ligand>
        <name>ATP</name>
        <dbReference type="ChEBI" id="CHEBI:30616"/>
    </ligand>
</feature>
<dbReference type="EMBL" id="CAUYUJ010014449">
    <property type="protein sequence ID" value="CAK0841374.1"/>
    <property type="molecule type" value="Genomic_DNA"/>
</dbReference>
<evidence type="ECO:0000256" key="8">
    <source>
        <dbReference type="SAM" id="Coils"/>
    </source>
</evidence>
<name>A0ABN9T8F6_9DINO</name>
<organism evidence="11 12">
    <name type="scientific">Prorocentrum cordatum</name>
    <dbReference type="NCBI Taxonomy" id="2364126"/>
    <lineage>
        <taxon>Eukaryota</taxon>
        <taxon>Sar</taxon>
        <taxon>Alveolata</taxon>
        <taxon>Dinophyceae</taxon>
        <taxon>Prorocentrales</taxon>
        <taxon>Prorocentraceae</taxon>
        <taxon>Prorocentrum</taxon>
    </lineage>
</organism>
<dbReference type="InterPro" id="IPR036961">
    <property type="entry name" value="Kinesin_motor_dom_sf"/>
</dbReference>
<feature type="region of interest" description="Disordered" evidence="9">
    <location>
        <begin position="702"/>
        <end position="738"/>
    </location>
</feature>
<proteinExistence type="inferred from homology"/>
<dbReference type="Proteomes" id="UP001189429">
    <property type="component" value="Unassembled WGS sequence"/>
</dbReference>
<dbReference type="InterPro" id="IPR001752">
    <property type="entry name" value="Kinesin_motor_dom"/>
</dbReference>
<evidence type="ECO:0000256" key="6">
    <source>
        <dbReference type="PROSITE-ProRule" id="PRU00283"/>
    </source>
</evidence>
<keyword evidence="2" id="KW-0963">Cytoplasm</keyword>
<comment type="similarity">
    <text evidence="6 7">Belongs to the TRAFAC class myosin-kinesin ATPase superfamily. Kinesin family.</text>
</comment>
<feature type="region of interest" description="Disordered" evidence="9">
    <location>
        <begin position="505"/>
        <end position="543"/>
    </location>
</feature>
<evidence type="ECO:0000256" key="7">
    <source>
        <dbReference type="RuleBase" id="RU000394"/>
    </source>
</evidence>
<comment type="subcellular location">
    <subcellularLocation>
        <location evidence="1">Cytoplasm</location>
    </subcellularLocation>
</comment>
<feature type="region of interest" description="Disordered" evidence="9">
    <location>
        <begin position="821"/>
        <end position="855"/>
    </location>
</feature>
<dbReference type="PANTHER" id="PTHR47969:SF15">
    <property type="entry name" value="CHROMOSOME-ASSOCIATED KINESIN KIF4A-RELATED"/>
    <property type="match status" value="1"/>
</dbReference>
<dbReference type="PANTHER" id="PTHR47969">
    <property type="entry name" value="CHROMOSOME-ASSOCIATED KINESIN KIF4A-RELATED"/>
    <property type="match status" value="1"/>
</dbReference>
<keyword evidence="6 7" id="KW-0505">Motor protein</keyword>
<keyword evidence="5 8" id="KW-0175">Coiled coil</keyword>
<evidence type="ECO:0000256" key="1">
    <source>
        <dbReference type="ARBA" id="ARBA00004496"/>
    </source>
</evidence>
<gene>
    <name evidence="11" type="ORF">PCOR1329_LOCUS36593</name>
</gene>
<feature type="compositionally biased region" description="Basic and acidic residues" evidence="9">
    <location>
        <begin position="524"/>
        <end position="543"/>
    </location>
</feature>
<keyword evidence="7" id="KW-0493">Microtubule</keyword>
<feature type="region of interest" description="Disordered" evidence="9">
    <location>
        <begin position="763"/>
        <end position="783"/>
    </location>
</feature>
<keyword evidence="4 6" id="KW-0067">ATP-binding</keyword>
<dbReference type="SUPFAM" id="SSF52540">
    <property type="entry name" value="P-loop containing nucleoside triphosphate hydrolases"/>
    <property type="match status" value="1"/>
</dbReference>
<feature type="compositionally biased region" description="Basic residues" evidence="9">
    <location>
        <begin position="706"/>
        <end position="723"/>
    </location>
</feature>
<evidence type="ECO:0000313" key="12">
    <source>
        <dbReference type="Proteomes" id="UP001189429"/>
    </source>
</evidence>
<dbReference type="Pfam" id="PF00225">
    <property type="entry name" value="Kinesin"/>
    <property type="match status" value="1"/>
</dbReference>
<dbReference type="InterPro" id="IPR027640">
    <property type="entry name" value="Kinesin-like_fam"/>
</dbReference>
<feature type="domain" description="Kinesin motor" evidence="10">
    <location>
        <begin position="1"/>
        <end position="332"/>
    </location>
</feature>
<feature type="coiled-coil region" evidence="8">
    <location>
        <begin position="347"/>
        <end position="423"/>
    </location>
</feature>